<evidence type="ECO:0000313" key="6">
    <source>
        <dbReference type="Proteomes" id="UP001431429"/>
    </source>
</evidence>
<comment type="caution">
    <text evidence="5">The sequence shown here is derived from an EMBL/GenBank/DDBJ whole genome shotgun (WGS) entry which is preliminary data.</text>
</comment>
<reference evidence="5" key="1">
    <citation type="submission" date="2022-06" db="EMBL/GenBank/DDBJ databases">
        <title>Genome public.</title>
        <authorList>
            <person name="Sun Q."/>
        </authorList>
    </citation>
    <scope>NUCLEOTIDE SEQUENCE</scope>
    <source>
        <strain evidence="5">CWNU-1</strain>
    </source>
</reference>
<proteinExistence type="predicted"/>
<accession>A0ABT0UG26</accession>
<name>A0ABT0UG26_9ACTN</name>
<dbReference type="InterPro" id="IPR016047">
    <property type="entry name" value="M23ase_b-sheet_dom"/>
</dbReference>
<keyword evidence="6" id="KW-1185">Reference proteome</keyword>
<feature type="domain" description="M23ase beta-sheet core" evidence="4">
    <location>
        <begin position="180"/>
        <end position="276"/>
    </location>
</feature>
<evidence type="ECO:0000256" key="2">
    <source>
        <dbReference type="SAM" id="MobiDB-lite"/>
    </source>
</evidence>
<evidence type="ECO:0000259" key="4">
    <source>
        <dbReference type="Pfam" id="PF01551"/>
    </source>
</evidence>
<dbReference type="CDD" id="cd12797">
    <property type="entry name" value="M23_peptidase"/>
    <property type="match status" value="1"/>
</dbReference>
<feature type="compositionally biased region" description="Basic residues" evidence="2">
    <location>
        <begin position="7"/>
        <end position="18"/>
    </location>
</feature>
<organism evidence="5 6">
    <name type="scientific">Streptomyces albipurpureus</name>
    <dbReference type="NCBI Taxonomy" id="2897419"/>
    <lineage>
        <taxon>Bacteria</taxon>
        <taxon>Bacillati</taxon>
        <taxon>Actinomycetota</taxon>
        <taxon>Actinomycetes</taxon>
        <taxon>Kitasatosporales</taxon>
        <taxon>Streptomycetaceae</taxon>
        <taxon>Streptomyces</taxon>
    </lineage>
</organism>
<feature type="region of interest" description="Disordered" evidence="2">
    <location>
        <begin position="1"/>
        <end position="20"/>
    </location>
</feature>
<dbReference type="PANTHER" id="PTHR21666">
    <property type="entry name" value="PEPTIDASE-RELATED"/>
    <property type="match status" value="1"/>
</dbReference>
<dbReference type="InterPro" id="IPR050570">
    <property type="entry name" value="Cell_wall_metabolism_enzyme"/>
</dbReference>
<gene>
    <name evidence="5" type="ORF">NBG84_03360</name>
</gene>
<dbReference type="Proteomes" id="UP001431429">
    <property type="component" value="Unassembled WGS sequence"/>
</dbReference>
<dbReference type="SUPFAM" id="SSF51261">
    <property type="entry name" value="Duplicated hybrid motif"/>
    <property type="match status" value="1"/>
</dbReference>
<dbReference type="Gene3D" id="2.70.70.10">
    <property type="entry name" value="Glucose Permease (Domain IIA)"/>
    <property type="match status" value="1"/>
</dbReference>
<keyword evidence="3" id="KW-0732">Signal</keyword>
<feature type="chain" id="PRO_5047371372" evidence="3">
    <location>
        <begin position="45"/>
        <end position="288"/>
    </location>
</feature>
<keyword evidence="1" id="KW-0175">Coiled coil</keyword>
<feature type="signal peptide" evidence="3">
    <location>
        <begin position="1"/>
        <end position="44"/>
    </location>
</feature>
<evidence type="ECO:0000256" key="1">
    <source>
        <dbReference type="SAM" id="Coils"/>
    </source>
</evidence>
<sequence length="288" mass="29742">MALARPTGRHRAPGRKTRTSAGIASAAALATSGVVGTLAGPAFAAGGGTPATEADSAIETPDTVPMGAIPVALDSATASSAVQEMRMQHTGTTQMLAAHSLSDEVADQAVIQKREALARMEAAAEARRKAEARAQEIREAKERADREAERQRLNAYRLPVVGTHVTTDYRAGGGQWSSGSHTGIDFRASTGTPVVAVGAGTVVEAGWGGAYGYNVVLKMNDGSYTQYGHLSSLSVSVGQRMMPGDQLGRAGSTGNSSGAHLHFEARTGADYGSDVNPLAYLRAHGVKV</sequence>
<protein>
    <submittedName>
        <fullName evidence="5">M23 family metallopeptidase</fullName>
    </submittedName>
</protein>
<dbReference type="InterPro" id="IPR011055">
    <property type="entry name" value="Dup_hybrid_motif"/>
</dbReference>
<dbReference type="RefSeq" id="WP_250917708.1">
    <property type="nucleotide sequence ID" value="NZ_JAMQAW010000002.1"/>
</dbReference>
<dbReference type="Pfam" id="PF01551">
    <property type="entry name" value="Peptidase_M23"/>
    <property type="match status" value="1"/>
</dbReference>
<dbReference type="PANTHER" id="PTHR21666:SF270">
    <property type="entry name" value="MUREIN HYDROLASE ACTIVATOR ENVC"/>
    <property type="match status" value="1"/>
</dbReference>
<dbReference type="EMBL" id="JAMQAW010000002">
    <property type="protein sequence ID" value="MCM2387360.1"/>
    <property type="molecule type" value="Genomic_DNA"/>
</dbReference>
<evidence type="ECO:0000313" key="5">
    <source>
        <dbReference type="EMBL" id="MCM2387360.1"/>
    </source>
</evidence>
<feature type="coiled-coil region" evidence="1">
    <location>
        <begin position="113"/>
        <end position="154"/>
    </location>
</feature>
<evidence type="ECO:0000256" key="3">
    <source>
        <dbReference type="SAM" id="SignalP"/>
    </source>
</evidence>